<evidence type="ECO:0000259" key="6">
    <source>
        <dbReference type="Pfam" id="PF22422"/>
    </source>
</evidence>
<dbReference type="GO" id="GO:0006487">
    <property type="term" value="P:protein N-linked glycosylation"/>
    <property type="evidence" value="ECO:0007669"/>
    <property type="project" value="TreeGrafter"/>
</dbReference>
<feature type="compositionally biased region" description="Gly residues" evidence="4">
    <location>
        <begin position="661"/>
        <end position="672"/>
    </location>
</feature>
<feature type="domain" description="Mannosylglycerate hydrolase MGH1-like glycoside hydrolase" evidence="6">
    <location>
        <begin position="617"/>
        <end position="983"/>
    </location>
</feature>
<dbReference type="GO" id="GO:0004573">
    <property type="term" value="F:Glc3Man9GlcNAc2 oligosaccharide glucosidase activity"/>
    <property type="evidence" value="ECO:0007669"/>
    <property type="project" value="InterPro"/>
</dbReference>
<sequence>MENLNDTLDGGSQVPSPSAGSFRHASLSARSPVSKHRAGPSPSPHAPHRHQRQTRHGSSSVLKLFAVFVVVAALAQLFGLGAGLRRAILSRCNAALGDVREYDARRGHRAGLWEHLCAKESAGSGRSAATAVAFVQVLGQGVSTISAASRGSNVEVAERESSSSGSSFIGSGDAAGGAVYISEGRVFEAAAAVTAASSYHPAEWPWVYGGRAEPHKRILKRCTGSLFAPPLGQGSRPARGLVGVWLPQRFDLAFCDSDGSSITLRLRPAGPPTADTIAADTAAAVTSDGIGLSGGSVSSSSNGVDRGRSSGGDSGGREGSLAGGWFWRVLLSYWKVRTEEVSEQVAAAAAVVPGEADGGTESAHTIDLATSRALIADGGSIRIVWVDNSTLLADGVAAALELPEGATPGPCGTRFGDLADDDDGVGITCAVVGGPGATKGSNLWNADAAATGVGNGGNSGGGGGRVGSSRALLASDESAGGGGAGAGRSGRRAAAGSGQELEEGAKAEVAVAKAAAPTVVLARREDRMVLRLVEAGADVAAQGRSAAALLRSTDTFTRQLETAVVSSYEALRTVPYAIGLPRSAPAEDKRLSRKLYDIMSVNTAPGWSTPDRTPHGWQWLWDSCFHALGMNLVNHTMAWEQLRGLLRCQRPDGFLPHICSRGGGPEGEGEGQGDVALSGPASQLTQPPLLAWAVWDNYLFARDKRRLEWALPRIISLLDWLARHRSRDGGLTYFYVHGFESGMDNSPRFDRVGLVGRLSAAARAWTDDPRVGTCAMCVPHLLSVDLCALVAREMALVGKMLRELGREEEADRWVNRSRAVAEALFANAWNPDVRMYGDVVNGGGVIPEMLLPFLGSQPRRRVSELVIVTGLLPLLAGRVPPDHLSGLLAHLKDPNSFATPVPLPSVAVSAMEGSGRRQPSSLSASSTSASASASSSSGSSPSSPLDMWRGPMWVNINYLVATGLREQKNCRECDRLASWIVRSTIAEVRKWYDGGLEEGDEDHPHPDPHLHAAAASDARGTVFEFYDPFGEVPPTRLSRKHLSGGGGVRDYHWTAALTLRMMAEEAARAAAAAAAAAGGGHHRERLPEWVPMGHQ</sequence>
<dbReference type="AlphaFoldDB" id="A0A8J4BWL7"/>
<dbReference type="PANTHER" id="PTHR10412">
    <property type="entry name" value="MANNOSYL-OLIGOSACCHARIDE GLUCOSIDASE"/>
    <property type="match status" value="1"/>
</dbReference>
<dbReference type="SUPFAM" id="SSF48208">
    <property type="entry name" value="Six-hairpin glycosidases"/>
    <property type="match status" value="1"/>
</dbReference>
<feature type="compositionally biased region" description="Gly residues" evidence="4">
    <location>
        <begin position="309"/>
        <end position="318"/>
    </location>
</feature>
<dbReference type="Pfam" id="PF22422">
    <property type="entry name" value="MGH1-like_GH"/>
    <property type="match status" value="1"/>
</dbReference>
<dbReference type="InterPro" id="IPR054491">
    <property type="entry name" value="MGH1-like_GH"/>
</dbReference>
<organism evidence="7 8">
    <name type="scientific">Volvox africanus</name>
    <dbReference type="NCBI Taxonomy" id="51714"/>
    <lineage>
        <taxon>Eukaryota</taxon>
        <taxon>Viridiplantae</taxon>
        <taxon>Chlorophyta</taxon>
        <taxon>core chlorophytes</taxon>
        <taxon>Chlorophyceae</taxon>
        <taxon>CS clade</taxon>
        <taxon>Chlamydomonadales</taxon>
        <taxon>Volvocaceae</taxon>
        <taxon>Volvox</taxon>
    </lineage>
</organism>
<feature type="compositionally biased region" description="Low complexity" evidence="4">
    <location>
        <begin position="294"/>
        <end position="304"/>
    </location>
</feature>
<name>A0A8J4BWL7_9CHLO</name>
<evidence type="ECO:0000313" key="7">
    <source>
        <dbReference type="EMBL" id="GIL66827.1"/>
    </source>
</evidence>
<keyword evidence="8" id="KW-1185">Reference proteome</keyword>
<evidence type="ECO:0000256" key="4">
    <source>
        <dbReference type="SAM" id="MobiDB-lite"/>
    </source>
</evidence>
<feature type="compositionally biased region" description="Gly residues" evidence="4">
    <location>
        <begin position="479"/>
        <end position="488"/>
    </location>
</feature>
<reference evidence="7" key="1">
    <citation type="journal article" date="2021" name="Proc. Natl. Acad. Sci. U.S.A.">
        <title>Three genomes in the algal genus Volvox reveal the fate of a haploid sex-determining region after a transition to homothallism.</title>
        <authorList>
            <person name="Yamamoto K."/>
            <person name="Hamaji T."/>
            <person name="Kawai-Toyooka H."/>
            <person name="Matsuzaki R."/>
            <person name="Takahashi F."/>
            <person name="Nishimura Y."/>
            <person name="Kawachi M."/>
            <person name="Noguchi H."/>
            <person name="Minakuchi Y."/>
            <person name="Umen J.G."/>
            <person name="Toyoda A."/>
            <person name="Nozaki H."/>
        </authorList>
    </citation>
    <scope>NUCLEOTIDE SEQUENCE</scope>
    <source>
        <strain evidence="7">NIES-3780</strain>
    </source>
</reference>
<dbReference type="InterPro" id="IPR004888">
    <property type="entry name" value="Glycoside_hydrolase_63"/>
</dbReference>
<evidence type="ECO:0000256" key="5">
    <source>
        <dbReference type="SAM" id="Phobius"/>
    </source>
</evidence>
<evidence type="ECO:0000256" key="3">
    <source>
        <dbReference type="ARBA" id="ARBA00023295"/>
    </source>
</evidence>
<dbReference type="GO" id="GO:0005789">
    <property type="term" value="C:endoplasmic reticulum membrane"/>
    <property type="evidence" value="ECO:0007669"/>
    <property type="project" value="TreeGrafter"/>
</dbReference>
<feature type="region of interest" description="Disordered" evidence="4">
    <location>
        <begin position="659"/>
        <end position="679"/>
    </location>
</feature>
<evidence type="ECO:0000313" key="8">
    <source>
        <dbReference type="Proteomes" id="UP000747399"/>
    </source>
</evidence>
<evidence type="ECO:0000256" key="1">
    <source>
        <dbReference type="ARBA" id="ARBA00010833"/>
    </source>
</evidence>
<feature type="compositionally biased region" description="Low complexity" evidence="4">
    <location>
        <begin position="920"/>
        <end position="943"/>
    </location>
</feature>
<keyword evidence="2" id="KW-0378">Hydrolase</keyword>
<dbReference type="PANTHER" id="PTHR10412:SF11">
    <property type="entry name" value="MANNOSYL-OLIGOSACCHARIDE GLUCOSIDASE"/>
    <property type="match status" value="1"/>
</dbReference>
<dbReference type="Gene3D" id="1.50.10.10">
    <property type="match status" value="1"/>
</dbReference>
<feature type="compositionally biased region" description="Basic residues" evidence="4">
    <location>
        <begin position="46"/>
        <end position="55"/>
    </location>
</feature>
<keyword evidence="5" id="KW-0812">Transmembrane</keyword>
<feature type="transmembrane region" description="Helical" evidence="5">
    <location>
        <begin position="61"/>
        <end position="84"/>
    </location>
</feature>
<comment type="similarity">
    <text evidence="1">Belongs to the glycosyl hydrolase 63 family.</text>
</comment>
<feature type="region of interest" description="Disordered" evidence="4">
    <location>
        <begin position="1"/>
        <end position="56"/>
    </location>
</feature>
<keyword evidence="5" id="KW-1133">Transmembrane helix</keyword>
<accession>A0A8J4BWL7</accession>
<feature type="region of interest" description="Disordered" evidence="4">
    <location>
        <begin position="910"/>
        <end position="944"/>
    </location>
</feature>
<protein>
    <recommendedName>
        <fullName evidence="6">Mannosylglycerate hydrolase MGH1-like glycoside hydrolase domain-containing protein</fullName>
    </recommendedName>
</protein>
<dbReference type="InterPro" id="IPR008928">
    <property type="entry name" value="6-hairpin_glycosidase_sf"/>
</dbReference>
<feature type="region of interest" description="Disordered" evidence="4">
    <location>
        <begin position="294"/>
        <end position="318"/>
    </location>
</feature>
<keyword evidence="5" id="KW-0472">Membrane</keyword>
<dbReference type="InterPro" id="IPR012341">
    <property type="entry name" value="6hp_glycosidase-like_sf"/>
</dbReference>
<evidence type="ECO:0000256" key="2">
    <source>
        <dbReference type="ARBA" id="ARBA00022801"/>
    </source>
</evidence>
<proteinExistence type="inferred from homology"/>
<dbReference type="Proteomes" id="UP000747399">
    <property type="component" value="Unassembled WGS sequence"/>
</dbReference>
<comment type="caution">
    <text evidence="7">The sequence shown here is derived from an EMBL/GenBank/DDBJ whole genome shotgun (WGS) entry which is preliminary data.</text>
</comment>
<gene>
    <name evidence="7" type="ORF">Vafri_20320</name>
</gene>
<dbReference type="EMBL" id="BNCO01000090">
    <property type="protein sequence ID" value="GIL66827.1"/>
    <property type="molecule type" value="Genomic_DNA"/>
</dbReference>
<dbReference type="GO" id="GO:0009311">
    <property type="term" value="P:oligosaccharide metabolic process"/>
    <property type="evidence" value="ECO:0007669"/>
    <property type="project" value="InterPro"/>
</dbReference>
<keyword evidence="3" id="KW-0326">Glycosidase</keyword>
<feature type="region of interest" description="Disordered" evidence="4">
    <location>
        <begin position="477"/>
        <end position="499"/>
    </location>
</feature>